<reference evidence="2" key="2">
    <citation type="journal article" date="2024" name="Plant">
        <title>Genomic evolution and insights into agronomic trait innovations of Sesamum species.</title>
        <authorList>
            <person name="Miao H."/>
            <person name="Wang L."/>
            <person name="Qu L."/>
            <person name="Liu H."/>
            <person name="Sun Y."/>
            <person name="Le M."/>
            <person name="Wang Q."/>
            <person name="Wei S."/>
            <person name="Zheng Y."/>
            <person name="Lin W."/>
            <person name="Duan Y."/>
            <person name="Cao H."/>
            <person name="Xiong S."/>
            <person name="Wang X."/>
            <person name="Wei L."/>
            <person name="Li C."/>
            <person name="Ma Q."/>
            <person name="Ju M."/>
            <person name="Zhao R."/>
            <person name="Li G."/>
            <person name="Mu C."/>
            <person name="Tian Q."/>
            <person name="Mei H."/>
            <person name="Zhang T."/>
            <person name="Gao T."/>
            <person name="Zhang H."/>
        </authorList>
    </citation>
    <scope>NUCLEOTIDE SEQUENCE</scope>
    <source>
        <strain evidence="2">3651</strain>
    </source>
</reference>
<reference evidence="2" key="1">
    <citation type="submission" date="2020-06" db="EMBL/GenBank/DDBJ databases">
        <authorList>
            <person name="Li T."/>
            <person name="Hu X."/>
            <person name="Zhang T."/>
            <person name="Song X."/>
            <person name="Zhang H."/>
            <person name="Dai N."/>
            <person name="Sheng W."/>
            <person name="Hou X."/>
            <person name="Wei L."/>
        </authorList>
    </citation>
    <scope>NUCLEOTIDE SEQUENCE</scope>
    <source>
        <strain evidence="2">3651</strain>
        <tissue evidence="2">Leaf</tissue>
    </source>
</reference>
<dbReference type="Proteomes" id="UP001293254">
    <property type="component" value="Unassembled WGS sequence"/>
</dbReference>
<dbReference type="Pfam" id="PF13456">
    <property type="entry name" value="RVT_3"/>
    <property type="match status" value="1"/>
</dbReference>
<comment type="caution">
    <text evidence="2">The sequence shown here is derived from an EMBL/GenBank/DDBJ whole genome shotgun (WGS) entry which is preliminary data.</text>
</comment>
<evidence type="ECO:0000313" key="3">
    <source>
        <dbReference type="Proteomes" id="UP001293254"/>
    </source>
</evidence>
<dbReference type="AlphaFoldDB" id="A0AAE1XRW7"/>
<proteinExistence type="predicted"/>
<keyword evidence="3" id="KW-1185">Reference proteome</keyword>
<name>A0AAE1XRW7_9LAMI</name>
<sequence length="202" mass="23291">MESIQNMFSSENPSEAELEEVIRTMLTCVTDEMNERLLENYTTEEVWALSILPWSTIFSWHSDGNLLRDFLNVVTHKPPTPPTQIMWTAPNAEVMKNMVKLWAAKLVVNICCRFLWTHYVIEGDYLKVVQKLNSTVEDLPDVGSILQNARSRTPVARNFTCKFVWRAANMAAHELAKITFSFQEGWEPPASLYEHLRVETPN</sequence>
<dbReference type="GO" id="GO:0004523">
    <property type="term" value="F:RNA-DNA hybrid ribonuclease activity"/>
    <property type="evidence" value="ECO:0007669"/>
    <property type="project" value="InterPro"/>
</dbReference>
<organism evidence="2 3">
    <name type="scientific">Sesamum alatum</name>
    <dbReference type="NCBI Taxonomy" id="300844"/>
    <lineage>
        <taxon>Eukaryota</taxon>
        <taxon>Viridiplantae</taxon>
        <taxon>Streptophyta</taxon>
        <taxon>Embryophyta</taxon>
        <taxon>Tracheophyta</taxon>
        <taxon>Spermatophyta</taxon>
        <taxon>Magnoliopsida</taxon>
        <taxon>eudicotyledons</taxon>
        <taxon>Gunneridae</taxon>
        <taxon>Pentapetalae</taxon>
        <taxon>asterids</taxon>
        <taxon>lamiids</taxon>
        <taxon>Lamiales</taxon>
        <taxon>Pedaliaceae</taxon>
        <taxon>Sesamum</taxon>
    </lineage>
</organism>
<feature type="domain" description="RNase H type-1" evidence="1">
    <location>
        <begin position="102"/>
        <end position="177"/>
    </location>
</feature>
<dbReference type="GO" id="GO:0003676">
    <property type="term" value="F:nucleic acid binding"/>
    <property type="evidence" value="ECO:0007669"/>
    <property type="project" value="InterPro"/>
</dbReference>
<evidence type="ECO:0000259" key="1">
    <source>
        <dbReference type="Pfam" id="PF13456"/>
    </source>
</evidence>
<dbReference type="EMBL" id="JACGWO010000010">
    <property type="protein sequence ID" value="KAK4416846.1"/>
    <property type="molecule type" value="Genomic_DNA"/>
</dbReference>
<gene>
    <name evidence="2" type="ORF">Salat_2510100</name>
</gene>
<protein>
    <recommendedName>
        <fullName evidence="1">RNase H type-1 domain-containing protein</fullName>
    </recommendedName>
</protein>
<dbReference type="InterPro" id="IPR002156">
    <property type="entry name" value="RNaseH_domain"/>
</dbReference>
<evidence type="ECO:0000313" key="2">
    <source>
        <dbReference type="EMBL" id="KAK4416846.1"/>
    </source>
</evidence>
<accession>A0AAE1XRW7</accession>